<accession>A0AAP0C356</accession>
<proteinExistence type="predicted"/>
<reference evidence="1 2" key="1">
    <citation type="journal article" date="2022" name="Nat. Plants">
        <title>Genomes of leafy and leafless Platanthera orchids illuminate the evolution of mycoheterotrophy.</title>
        <authorList>
            <person name="Li M.H."/>
            <person name="Liu K.W."/>
            <person name="Li Z."/>
            <person name="Lu H.C."/>
            <person name="Ye Q.L."/>
            <person name="Zhang D."/>
            <person name="Wang J.Y."/>
            <person name="Li Y.F."/>
            <person name="Zhong Z.M."/>
            <person name="Liu X."/>
            <person name="Yu X."/>
            <person name="Liu D.K."/>
            <person name="Tu X.D."/>
            <person name="Liu B."/>
            <person name="Hao Y."/>
            <person name="Liao X.Y."/>
            <person name="Jiang Y.T."/>
            <person name="Sun W.H."/>
            <person name="Chen J."/>
            <person name="Chen Y.Q."/>
            <person name="Ai Y."/>
            <person name="Zhai J.W."/>
            <person name="Wu S.S."/>
            <person name="Zhou Z."/>
            <person name="Hsiao Y.Y."/>
            <person name="Wu W.L."/>
            <person name="Chen Y.Y."/>
            <person name="Lin Y.F."/>
            <person name="Hsu J.L."/>
            <person name="Li C.Y."/>
            <person name="Wang Z.W."/>
            <person name="Zhao X."/>
            <person name="Zhong W.Y."/>
            <person name="Ma X.K."/>
            <person name="Ma L."/>
            <person name="Huang J."/>
            <person name="Chen G.Z."/>
            <person name="Huang M.Z."/>
            <person name="Huang L."/>
            <person name="Peng D.H."/>
            <person name="Luo Y.B."/>
            <person name="Zou S.Q."/>
            <person name="Chen S.P."/>
            <person name="Lan S."/>
            <person name="Tsai W.C."/>
            <person name="Van de Peer Y."/>
            <person name="Liu Z.J."/>
        </authorList>
    </citation>
    <scope>NUCLEOTIDE SEQUENCE [LARGE SCALE GENOMIC DNA]</scope>
    <source>
        <strain evidence="1">Lor287</strain>
    </source>
</reference>
<dbReference type="EMBL" id="JBBWWQ010000001">
    <property type="protein sequence ID" value="KAK8957154.1"/>
    <property type="molecule type" value="Genomic_DNA"/>
</dbReference>
<sequence>MPPSPEKSFANFQLCCRNNSLSSRCNKDFYLFRCFVHLYHRFFQDPSSWTVFDRLRRFSKVPDFNFGLRGETLKDLPGV</sequence>
<keyword evidence="2" id="KW-1185">Reference proteome</keyword>
<evidence type="ECO:0000313" key="1">
    <source>
        <dbReference type="EMBL" id="KAK8957154.1"/>
    </source>
</evidence>
<organism evidence="1 2">
    <name type="scientific">Platanthera zijinensis</name>
    <dbReference type="NCBI Taxonomy" id="2320716"/>
    <lineage>
        <taxon>Eukaryota</taxon>
        <taxon>Viridiplantae</taxon>
        <taxon>Streptophyta</taxon>
        <taxon>Embryophyta</taxon>
        <taxon>Tracheophyta</taxon>
        <taxon>Spermatophyta</taxon>
        <taxon>Magnoliopsida</taxon>
        <taxon>Liliopsida</taxon>
        <taxon>Asparagales</taxon>
        <taxon>Orchidaceae</taxon>
        <taxon>Orchidoideae</taxon>
        <taxon>Orchideae</taxon>
        <taxon>Orchidinae</taxon>
        <taxon>Platanthera</taxon>
    </lineage>
</organism>
<name>A0AAP0C356_9ASPA</name>
<gene>
    <name evidence="1" type="ORF">KSP39_PZI001101</name>
</gene>
<evidence type="ECO:0000313" key="2">
    <source>
        <dbReference type="Proteomes" id="UP001418222"/>
    </source>
</evidence>
<protein>
    <submittedName>
        <fullName evidence="1">Uncharacterized protein</fullName>
    </submittedName>
</protein>
<dbReference type="AlphaFoldDB" id="A0AAP0C356"/>
<comment type="caution">
    <text evidence="1">The sequence shown here is derived from an EMBL/GenBank/DDBJ whole genome shotgun (WGS) entry which is preliminary data.</text>
</comment>
<dbReference type="Proteomes" id="UP001418222">
    <property type="component" value="Unassembled WGS sequence"/>
</dbReference>